<dbReference type="InterPro" id="IPR050072">
    <property type="entry name" value="Peptidase_M20A"/>
</dbReference>
<comment type="cofactor">
    <cofactor evidence="1">
        <name>Zn(2+)</name>
        <dbReference type="ChEBI" id="CHEBI:29105"/>
    </cofactor>
</comment>
<dbReference type="HOGENOM" id="CLU_031786_2_1_6"/>
<dbReference type="InterPro" id="IPR002933">
    <property type="entry name" value="Peptidase_M20"/>
</dbReference>
<keyword evidence="3" id="KW-0645">Protease</keyword>
<dbReference type="GO" id="GO:0008270">
    <property type="term" value="F:zinc ion binding"/>
    <property type="evidence" value="ECO:0007669"/>
    <property type="project" value="InterPro"/>
</dbReference>
<keyword evidence="12" id="KW-1185">Reference proteome</keyword>
<dbReference type="STRING" id="425104.Ssed_2691"/>
<accession>A8FWS5</accession>
<keyword evidence="6" id="KW-0862">Zinc</keyword>
<feature type="domain" description="Peptidase M20 dimerisation" evidence="10">
    <location>
        <begin position="318"/>
        <end position="429"/>
    </location>
</feature>
<evidence type="ECO:0000256" key="2">
    <source>
        <dbReference type="ARBA" id="ARBA00006247"/>
    </source>
</evidence>
<dbReference type="EMBL" id="CP000821">
    <property type="protein sequence ID" value="ABV37298.1"/>
    <property type="molecule type" value="Genomic_DNA"/>
</dbReference>
<dbReference type="GO" id="GO:0016805">
    <property type="term" value="F:dipeptidase activity"/>
    <property type="evidence" value="ECO:0007669"/>
    <property type="project" value="UniProtKB-KW"/>
</dbReference>
<dbReference type="SUPFAM" id="SSF53187">
    <property type="entry name" value="Zn-dependent exopeptidases"/>
    <property type="match status" value="1"/>
</dbReference>
<gene>
    <name evidence="11" type="ordered locus">Ssed_2691</name>
</gene>
<evidence type="ECO:0000256" key="5">
    <source>
        <dbReference type="ARBA" id="ARBA00022801"/>
    </source>
</evidence>
<reference evidence="11 12" key="1">
    <citation type="submission" date="2007-08" db="EMBL/GenBank/DDBJ databases">
        <title>Complete sequence of Shewanella sediminis HAW-EB3.</title>
        <authorList>
            <consortium name="US DOE Joint Genome Institute"/>
            <person name="Copeland A."/>
            <person name="Lucas S."/>
            <person name="Lapidus A."/>
            <person name="Barry K."/>
            <person name="Glavina del Rio T."/>
            <person name="Dalin E."/>
            <person name="Tice H."/>
            <person name="Pitluck S."/>
            <person name="Chertkov O."/>
            <person name="Brettin T."/>
            <person name="Bruce D."/>
            <person name="Detter J.C."/>
            <person name="Han C."/>
            <person name="Schmutz J."/>
            <person name="Larimer F."/>
            <person name="Land M."/>
            <person name="Hauser L."/>
            <person name="Kyrpides N."/>
            <person name="Kim E."/>
            <person name="Zhao J.-S."/>
            <person name="Richardson P."/>
        </authorList>
    </citation>
    <scope>NUCLEOTIDE SEQUENCE [LARGE SCALE GENOMIC DNA]</scope>
    <source>
        <strain evidence="11 12">HAW-EB3</strain>
    </source>
</reference>
<dbReference type="InterPro" id="IPR010964">
    <property type="entry name" value="M20A_pepV-rel"/>
</dbReference>
<evidence type="ECO:0000256" key="4">
    <source>
        <dbReference type="ARBA" id="ARBA00022723"/>
    </source>
</evidence>
<dbReference type="SUPFAM" id="SSF55031">
    <property type="entry name" value="Bacterial exopeptidase dimerisation domain"/>
    <property type="match status" value="1"/>
</dbReference>
<dbReference type="AlphaFoldDB" id="A8FWS5"/>
<evidence type="ECO:0000259" key="10">
    <source>
        <dbReference type="Pfam" id="PF07687"/>
    </source>
</evidence>
<keyword evidence="5" id="KW-0378">Hydrolase</keyword>
<dbReference type="InterPro" id="IPR011650">
    <property type="entry name" value="Peptidase_M20_dimer"/>
</dbReference>
<proteinExistence type="inferred from homology"/>
<organism evidence="11 12">
    <name type="scientific">Shewanella sediminis (strain HAW-EB3)</name>
    <dbReference type="NCBI Taxonomy" id="425104"/>
    <lineage>
        <taxon>Bacteria</taxon>
        <taxon>Pseudomonadati</taxon>
        <taxon>Pseudomonadota</taxon>
        <taxon>Gammaproteobacteria</taxon>
        <taxon>Alteromonadales</taxon>
        <taxon>Shewanellaceae</taxon>
        <taxon>Shewanella</taxon>
    </lineage>
</organism>
<evidence type="ECO:0000256" key="7">
    <source>
        <dbReference type="ARBA" id="ARBA00022997"/>
    </source>
</evidence>
<dbReference type="PANTHER" id="PTHR43808">
    <property type="entry name" value="ACETYLORNITHINE DEACETYLASE"/>
    <property type="match status" value="1"/>
</dbReference>
<dbReference type="GO" id="GO:0008237">
    <property type="term" value="F:metallopeptidase activity"/>
    <property type="evidence" value="ECO:0007669"/>
    <property type="project" value="UniProtKB-KW"/>
</dbReference>
<evidence type="ECO:0000313" key="11">
    <source>
        <dbReference type="EMBL" id="ABV37298.1"/>
    </source>
</evidence>
<evidence type="ECO:0000256" key="8">
    <source>
        <dbReference type="ARBA" id="ARBA00023049"/>
    </source>
</evidence>
<dbReference type="eggNOG" id="COG0624">
    <property type="taxonomic scope" value="Bacteria"/>
</dbReference>
<evidence type="ECO:0000256" key="9">
    <source>
        <dbReference type="ARBA" id="ARBA00023285"/>
    </source>
</evidence>
<protein>
    <submittedName>
        <fullName evidence="11">Xaa-His dipeptidase</fullName>
    </submittedName>
</protein>
<keyword evidence="8" id="KW-0482">Metalloprotease</keyword>
<keyword evidence="4" id="KW-0479">Metal-binding</keyword>
<dbReference type="InterPro" id="IPR036264">
    <property type="entry name" value="Bact_exopeptidase_dim_dom"/>
</dbReference>
<dbReference type="NCBIfam" id="NF004809">
    <property type="entry name" value="PRK06156.1"/>
    <property type="match status" value="1"/>
</dbReference>
<dbReference type="PANTHER" id="PTHR43808:SF31">
    <property type="entry name" value="N-ACETYL-L-CITRULLINE DEACETYLASE"/>
    <property type="match status" value="1"/>
</dbReference>
<dbReference type="Gene3D" id="3.40.630.10">
    <property type="entry name" value="Zn peptidases"/>
    <property type="match status" value="1"/>
</dbReference>
<sequence precursor="true">MFRKGCFYTSNGYFCGKLAQILENNNRWKCMKKLALSLPLVLTSLFPIYVNALTSEAESTADYAVKTYEAEMLDSLSSLVSYKTVSAEGLTPDTHPEFIGFKHELSQLSQKLGLDYSDHGYVILIGLGNSQKKLGVITHGDVQPANPQLWRGDPFVLDMTSKPGKLIGRGTEDDKGAIVTAMYAMKSIQDKGLKLDRRIELMVYLAEETDWDPLRTFLKNYTPADINITIDAEYPVVTAEKGWSKINFVIPPQELAPMEDKRARLVSFSGGVFSSQVPQQAVAEMSGVSGELQSALKTQGLRQQGMRYRFESDGDALTIFADGKAAHSSTPEDGVNAVTHLAELLSIHNWPRSQAALTQSFIHEMVGLGIYAEQFGEIAYKDNFMGAMTLAPTVIKHTKDGTEVVMNLRRPTGKTPELLDKQTLEALNNWQEKHQTQLTDIDTYWGTPMVMDDAPHLDTLLNVFSHFTGVKDPKPVAIGGSTNSKLFPNALSFGPTMPGVEYTGHTEDEFMTHEQFMLNLKMYTAAFIELAVEQ</sequence>
<dbReference type="NCBIfam" id="TIGR01887">
    <property type="entry name" value="dipeptidaselike"/>
    <property type="match status" value="1"/>
</dbReference>
<name>A8FWS5_SHESH</name>
<dbReference type="GO" id="GO:0006526">
    <property type="term" value="P:L-arginine biosynthetic process"/>
    <property type="evidence" value="ECO:0007669"/>
    <property type="project" value="TreeGrafter"/>
</dbReference>
<comment type="similarity">
    <text evidence="2">Belongs to the peptidase M20A family.</text>
</comment>
<evidence type="ECO:0000313" key="12">
    <source>
        <dbReference type="Proteomes" id="UP000002015"/>
    </source>
</evidence>
<evidence type="ECO:0000256" key="1">
    <source>
        <dbReference type="ARBA" id="ARBA00001947"/>
    </source>
</evidence>
<dbReference type="GO" id="GO:0006508">
    <property type="term" value="P:proteolysis"/>
    <property type="evidence" value="ECO:0007669"/>
    <property type="project" value="UniProtKB-KW"/>
</dbReference>
<evidence type="ECO:0000256" key="3">
    <source>
        <dbReference type="ARBA" id="ARBA00022670"/>
    </source>
</evidence>
<dbReference type="KEGG" id="sse:Ssed_2691"/>
<keyword evidence="9" id="KW-0170">Cobalt</keyword>
<keyword evidence="7" id="KW-0224">Dipeptidase</keyword>
<dbReference type="Gene3D" id="3.30.70.360">
    <property type="match status" value="2"/>
</dbReference>
<dbReference type="Pfam" id="PF01546">
    <property type="entry name" value="Peptidase_M20"/>
    <property type="match status" value="1"/>
</dbReference>
<dbReference type="Pfam" id="PF07687">
    <property type="entry name" value="M20_dimer"/>
    <property type="match status" value="1"/>
</dbReference>
<dbReference type="GO" id="GO:0008777">
    <property type="term" value="F:acetylornithine deacetylase activity"/>
    <property type="evidence" value="ECO:0007669"/>
    <property type="project" value="TreeGrafter"/>
</dbReference>
<evidence type="ECO:0000256" key="6">
    <source>
        <dbReference type="ARBA" id="ARBA00022833"/>
    </source>
</evidence>
<dbReference type="Proteomes" id="UP000002015">
    <property type="component" value="Chromosome"/>
</dbReference>